<dbReference type="RefSeq" id="WP_065543169.1">
    <property type="nucleotide sequence ID" value="NZ_CP015405.2"/>
</dbReference>
<evidence type="ECO:0000259" key="5">
    <source>
        <dbReference type="PROSITE" id="PS50111"/>
    </source>
</evidence>
<organism evidence="7 8">
    <name type="scientific">Blautia pseudococcoides</name>
    <dbReference type="NCBI Taxonomy" id="1796616"/>
    <lineage>
        <taxon>Bacteria</taxon>
        <taxon>Bacillati</taxon>
        <taxon>Bacillota</taxon>
        <taxon>Clostridia</taxon>
        <taxon>Lachnospirales</taxon>
        <taxon>Lachnospiraceae</taxon>
        <taxon>Blautia</taxon>
    </lineage>
</organism>
<accession>A0A1C7IFS4</accession>
<dbReference type="GO" id="GO:0007165">
    <property type="term" value="P:signal transduction"/>
    <property type="evidence" value="ECO:0007669"/>
    <property type="project" value="UniProtKB-KW"/>
</dbReference>
<dbReference type="Pfam" id="PF12729">
    <property type="entry name" value="4HB_MCP_1"/>
    <property type="match status" value="1"/>
</dbReference>
<reference evidence="7" key="1">
    <citation type="submission" date="2017-04" db="EMBL/GenBank/DDBJ databases">
        <title>Complete Genome Sequences of Twelve Strains of a Stable Defined Moderately Diverse Mouse Microbiota 2 (sDMDMm2).</title>
        <authorList>
            <person name="Uchimura Y."/>
            <person name="Wyss M."/>
            <person name="Brugiroux S."/>
            <person name="Limenitakis J.P."/>
            <person name="Stecher B."/>
            <person name="McCoy K.D."/>
            <person name="Macpherson A.J."/>
        </authorList>
    </citation>
    <scope>NUCLEOTIDE SEQUENCE</scope>
    <source>
        <strain evidence="7">YL58</strain>
    </source>
</reference>
<dbReference type="InterPro" id="IPR004089">
    <property type="entry name" value="MCPsignal_dom"/>
</dbReference>
<keyword evidence="4" id="KW-0812">Transmembrane</keyword>
<dbReference type="Pfam" id="PF00672">
    <property type="entry name" value="HAMP"/>
    <property type="match status" value="1"/>
</dbReference>
<dbReference type="STRING" id="1796616.A4V09_15410"/>
<gene>
    <name evidence="7" type="ORF">A4V09_15410</name>
</gene>
<dbReference type="PANTHER" id="PTHR43531">
    <property type="entry name" value="PROTEIN ICFG"/>
    <property type="match status" value="1"/>
</dbReference>
<dbReference type="InterPro" id="IPR051310">
    <property type="entry name" value="MCP_chemotaxis"/>
</dbReference>
<dbReference type="CDD" id="cd06225">
    <property type="entry name" value="HAMP"/>
    <property type="match status" value="1"/>
</dbReference>
<feature type="transmembrane region" description="Helical" evidence="4">
    <location>
        <begin position="12"/>
        <end position="33"/>
    </location>
</feature>
<dbReference type="SMART" id="SM00304">
    <property type="entry name" value="HAMP"/>
    <property type="match status" value="1"/>
</dbReference>
<dbReference type="GO" id="GO:0005886">
    <property type="term" value="C:plasma membrane"/>
    <property type="evidence" value="ECO:0007669"/>
    <property type="project" value="TreeGrafter"/>
</dbReference>
<dbReference type="AlphaFoldDB" id="A0A1C7IFS4"/>
<dbReference type="Gene3D" id="1.10.287.950">
    <property type="entry name" value="Methyl-accepting chemotaxis protein"/>
    <property type="match status" value="1"/>
</dbReference>
<dbReference type="InterPro" id="IPR024478">
    <property type="entry name" value="HlyB_4HB_MCP"/>
</dbReference>
<dbReference type="Proteomes" id="UP000092574">
    <property type="component" value="Chromosome"/>
</dbReference>
<feature type="domain" description="HAMP" evidence="6">
    <location>
        <begin position="208"/>
        <end position="261"/>
    </location>
</feature>
<feature type="transmembrane region" description="Helical" evidence="4">
    <location>
        <begin position="184"/>
        <end position="206"/>
    </location>
</feature>
<feature type="domain" description="Methyl-accepting transducer" evidence="5">
    <location>
        <begin position="313"/>
        <end position="542"/>
    </location>
</feature>
<protein>
    <submittedName>
        <fullName evidence="7">Methyl-accepting chemotaxis protein</fullName>
    </submittedName>
</protein>
<comment type="similarity">
    <text evidence="2">Belongs to the methyl-accepting chemotaxis (MCP) protein family.</text>
</comment>
<evidence type="ECO:0000313" key="7">
    <source>
        <dbReference type="EMBL" id="ANU77022.1"/>
    </source>
</evidence>
<evidence type="ECO:0000256" key="1">
    <source>
        <dbReference type="ARBA" id="ARBA00022481"/>
    </source>
</evidence>
<keyword evidence="1" id="KW-0488">Methylation</keyword>
<name>A0A1C7IFS4_9FIRM</name>
<dbReference type="Pfam" id="PF00015">
    <property type="entry name" value="MCPsignal"/>
    <property type="match status" value="1"/>
</dbReference>
<dbReference type="InterPro" id="IPR003660">
    <property type="entry name" value="HAMP_dom"/>
</dbReference>
<dbReference type="SMART" id="SM00283">
    <property type="entry name" value="MA"/>
    <property type="match status" value="1"/>
</dbReference>
<evidence type="ECO:0000256" key="4">
    <source>
        <dbReference type="SAM" id="Phobius"/>
    </source>
</evidence>
<dbReference type="SUPFAM" id="SSF58104">
    <property type="entry name" value="Methyl-accepting chemotaxis protein (MCP) signaling domain"/>
    <property type="match status" value="1"/>
</dbReference>
<keyword evidence="4" id="KW-1133">Transmembrane helix</keyword>
<dbReference type="EMBL" id="CP015405">
    <property type="protein sequence ID" value="ANU77022.1"/>
    <property type="molecule type" value="Genomic_DNA"/>
</dbReference>
<dbReference type="PROSITE" id="PS50111">
    <property type="entry name" value="CHEMOTAXIS_TRANSDUC_2"/>
    <property type="match status" value="1"/>
</dbReference>
<dbReference type="OrthoDB" id="9814363at2"/>
<keyword evidence="8" id="KW-1185">Reference proteome</keyword>
<sequence length="563" mass="60696">MKNLRISKKLVISYVVILLFLITGMAVSIVNLVDFSKQLETFYDGPFLVKGSANMINSNFERMQKAVYRSIANGDEAITGEAIEDAKESAKIIQEQLPIVKEHFLGDKQIIIRLEEQFTKLAPMRQQVLELAAQNKTREAAAYMEANNIPTIKAAQEELDLLSENSDLKAEELIENIRVDQRNAIIMLSFLGICSILISILFGTYITRAITVPVSELAQAADNLASGNLRAAAIGYTAKDELGHLADSMRSVVDSLLTIIQDEGTLLGEMADGNFNVRSKAEEKYVGDFGKVLESIERIKTSLSDTLMQIDLSSDQVSSGADQVSSGAQALSQGAAEQASSIEELAETIRGISNHVKHNADYAEEADRRANAAGSEAVESNRRMQDMVSAMADISTSSREIGKIIKTIEDIAFQTNILALNASVEAARAGEAGRGFSVVAAEVRNLATKSAEASKDTAALIENSLNTVISGTRIADETAHSLDAVLESVRLVTGIIGQITASSIEQADSILQIEQGIERISEVVQTNSATAEESAAASEELSAQAQLLKNLTGQFRLESDACQ</sequence>
<dbReference type="KEGG" id="byl:A4V09_15410"/>
<evidence type="ECO:0000259" key="6">
    <source>
        <dbReference type="PROSITE" id="PS50885"/>
    </source>
</evidence>
<evidence type="ECO:0000256" key="2">
    <source>
        <dbReference type="ARBA" id="ARBA00029447"/>
    </source>
</evidence>
<evidence type="ECO:0000256" key="3">
    <source>
        <dbReference type="PROSITE-ProRule" id="PRU00284"/>
    </source>
</evidence>
<evidence type="ECO:0000313" key="8">
    <source>
        <dbReference type="Proteomes" id="UP000092574"/>
    </source>
</evidence>
<dbReference type="Gene3D" id="6.10.340.10">
    <property type="match status" value="1"/>
</dbReference>
<keyword evidence="4" id="KW-0472">Membrane</keyword>
<keyword evidence="3" id="KW-0807">Transducer</keyword>
<dbReference type="GO" id="GO:0006935">
    <property type="term" value="P:chemotaxis"/>
    <property type="evidence" value="ECO:0007669"/>
    <property type="project" value="UniProtKB-KW"/>
</dbReference>
<dbReference type="PANTHER" id="PTHR43531:SF14">
    <property type="entry name" value="METHYL-ACCEPTING CHEMOTAXIS PROTEIN I-RELATED"/>
    <property type="match status" value="1"/>
</dbReference>
<proteinExistence type="inferred from homology"/>
<dbReference type="GO" id="GO:0004888">
    <property type="term" value="F:transmembrane signaling receptor activity"/>
    <property type="evidence" value="ECO:0007669"/>
    <property type="project" value="TreeGrafter"/>
</dbReference>
<dbReference type="PROSITE" id="PS50885">
    <property type="entry name" value="HAMP"/>
    <property type="match status" value="1"/>
</dbReference>